<gene>
    <name evidence="1" type="ORF">EVB97_050</name>
</gene>
<keyword evidence="2" id="KW-1185">Reference proteome</keyword>
<reference evidence="1 2" key="1">
    <citation type="submission" date="2020-01" db="EMBL/GenBank/DDBJ databases">
        <title>Patterns of diversity and host range of bacteriophage communities associated with bean-nodulatin bacteria.</title>
        <authorList>
            <person name="Vann Cauwenberghe J."/>
            <person name="Santamaria R.I."/>
            <person name="Bustos P."/>
            <person name="Juarez S."/>
            <person name="Gonzalez V."/>
        </authorList>
    </citation>
    <scope>NUCLEOTIDE SEQUENCE [LARGE SCALE GENOMIC DNA]</scope>
    <source>
        <strain evidence="2">RHph</strain>
    </source>
</reference>
<protein>
    <submittedName>
        <fullName evidence="1">Uncharacterized protein</fullName>
    </submittedName>
</protein>
<dbReference type="EMBL" id="MN988525">
    <property type="protein sequence ID" value="QIG72608.1"/>
    <property type="molecule type" value="Genomic_DNA"/>
</dbReference>
<organism evidence="1 2">
    <name type="scientific">Rhizobium phage RHph_Y65</name>
    <dbReference type="NCBI Taxonomy" id="2509785"/>
    <lineage>
        <taxon>Viruses</taxon>
        <taxon>Duplodnaviria</taxon>
        <taxon>Heunggongvirae</taxon>
        <taxon>Uroviricota</taxon>
        <taxon>Caudoviricetes</taxon>
        <taxon>Kleczkowskaviridae</taxon>
        <taxon>Cuauhnahuacvirus</taxon>
        <taxon>Cuauhnahuacvirus Y65</taxon>
    </lineage>
</organism>
<name>A0A7S5UYR3_9CAUD</name>
<evidence type="ECO:0000313" key="2">
    <source>
        <dbReference type="Proteomes" id="UP000655883"/>
    </source>
</evidence>
<sequence length="200" mass="23074">MTLSIHPRIIYFQNIVAEHHSNLENDCSMYRVINGDFYIKVDHKTNEVYDIPRGDGTSRKDRLKIEYTGPFPTWYDYNGLLAHAKKALIDDSVNDAYRKYENGEPICTQKNFVETNEYFTLHGMIGASKVYYGARGYEAVEWSAYVTPYPFRTAEEAQSTLTGKYADPPPKKIRDIVITHVKRRTTKTVETETSIIKVKS</sequence>
<accession>A0A7S5UYR3</accession>
<proteinExistence type="predicted"/>
<evidence type="ECO:0000313" key="1">
    <source>
        <dbReference type="EMBL" id="QIG72608.1"/>
    </source>
</evidence>
<dbReference type="Proteomes" id="UP000655883">
    <property type="component" value="Segment"/>
</dbReference>